<reference evidence="10 11" key="1">
    <citation type="journal article" date="2012" name="Genet. Mol. Biol.">
        <title>Analysis of 16S rRNA and mxaF genes revealing insights into Methylobacterium niche-specific plant association.</title>
        <authorList>
            <person name="Dourado M.N."/>
            <person name="Andreote F.D."/>
            <person name="Dini-Andreote F."/>
            <person name="Conti R."/>
            <person name="Araujo J.M."/>
            <person name="Araujo W.L."/>
        </authorList>
    </citation>
    <scope>NUCLEOTIDE SEQUENCE [LARGE SCALE GENOMIC DNA]</scope>
    <source>
        <strain evidence="10 11">SR1.6/6</strain>
    </source>
</reference>
<proteinExistence type="inferred from homology"/>
<dbReference type="NCBIfam" id="NF006020">
    <property type="entry name" value="PRK08162.1"/>
    <property type="match status" value="1"/>
</dbReference>
<evidence type="ECO:0000256" key="3">
    <source>
        <dbReference type="ARBA" id="ARBA00022832"/>
    </source>
</evidence>
<keyword evidence="2" id="KW-0436">Ligase</keyword>
<dbReference type="InterPro" id="IPR020845">
    <property type="entry name" value="AMP-binding_CS"/>
</dbReference>
<dbReference type="OrthoDB" id="9803968at2"/>
<dbReference type="CDD" id="cd12118">
    <property type="entry name" value="ttLC_FACS_AEE21_like"/>
    <property type="match status" value="1"/>
</dbReference>
<dbReference type="PANTHER" id="PTHR43859">
    <property type="entry name" value="ACYL-ACTIVATING ENZYME"/>
    <property type="match status" value="1"/>
</dbReference>
<feature type="domain" description="AMP-binding enzyme C-terminal" evidence="9">
    <location>
        <begin position="462"/>
        <end position="537"/>
    </location>
</feature>
<comment type="similarity">
    <text evidence="1">Belongs to the ATP-dependent AMP-binding enzyme family.</text>
</comment>
<dbReference type="Pfam" id="PF00501">
    <property type="entry name" value="AMP-binding"/>
    <property type="match status" value="1"/>
</dbReference>
<evidence type="ECO:0000256" key="2">
    <source>
        <dbReference type="ARBA" id="ARBA00022598"/>
    </source>
</evidence>
<dbReference type="SUPFAM" id="SSF56801">
    <property type="entry name" value="Acetyl-CoA synthetase-like"/>
    <property type="match status" value="1"/>
</dbReference>
<evidence type="ECO:0000256" key="4">
    <source>
        <dbReference type="ARBA" id="ARBA00023098"/>
    </source>
</evidence>
<dbReference type="Gene3D" id="3.30.300.30">
    <property type="match status" value="1"/>
</dbReference>
<dbReference type="GO" id="GO:0016874">
    <property type="term" value="F:ligase activity"/>
    <property type="evidence" value="ECO:0007669"/>
    <property type="project" value="UniProtKB-KW"/>
</dbReference>
<dbReference type="KEGG" id="mmes:MMSR116_07615"/>
<sequence>MTETLQTPDPPDGTARHRFEAGLHRRLANYVPLTPASLLARAAAAVGARVAVIDGDRHLTYADLYARCRRLASALAARGIETLDTVAILAPNVPEMIEAHFGVPMLGAVLNPLNTRLDPATIAFSLAHGGARVLIVEAECAPLAAQALADLAQPILVVAIGETGIPGAVSYEALLDSGDPDYAWAGPADEWQSLCLLYTSGTTGDPKGAVYSHRGAYLQALGNAVTFGLTAESVYLWTLPMFHCSGWSYPWASVAACATQVCLRKVEPAAIFRLIAAHGVTHLCGAPIVLSMIAHAPAADRVAFPQRVRCAVGGAAPSSTIIRTMEELGFQVTHLYGATESYGPATVCLAQPDWAALTDADRYARMARQGVPLATLEAVSVVDPATDAPVARDGTAVGEILLRGNTVMKGYLGNPDATDRALSGGWYRTGDLAVWHPDGSVEIKDRSKDIIISGGENISSLEVEEVLMRHPAVMLAAVVARPDSTWGESPCAFLEVKPGADAPSDQDVIAFCRAHMARFKVPKMVVFGPLPKTSTGKIQKFVLRDQARDLPSS</sequence>
<evidence type="ECO:0000259" key="9">
    <source>
        <dbReference type="Pfam" id="PF13193"/>
    </source>
</evidence>
<evidence type="ECO:0000256" key="6">
    <source>
        <dbReference type="ARBA" id="ARBA00066616"/>
    </source>
</evidence>
<evidence type="ECO:0000256" key="7">
    <source>
        <dbReference type="ARBA" id="ARBA00067668"/>
    </source>
</evidence>
<protein>
    <recommendedName>
        <fullName evidence="7">3-methylmercaptopropionyl-CoA ligase</fullName>
        <ecNumber evidence="6">6.2.1.44</ecNumber>
    </recommendedName>
</protein>
<evidence type="ECO:0000259" key="8">
    <source>
        <dbReference type="Pfam" id="PF00501"/>
    </source>
</evidence>
<evidence type="ECO:0000313" key="11">
    <source>
        <dbReference type="Proteomes" id="UP000012488"/>
    </source>
</evidence>
<dbReference type="GO" id="GO:0006631">
    <property type="term" value="P:fatty acid metabolic process"/>
    <property type="evidence" value="ECO:0007669"/>
    <property type="project" value="UniProtKB-KW"/>
</dbReference>
<dbReference type="Gene3D" id="3.40.50.12780">
    <property type="entry name" value="N-terminal domain of ligase-like"/>
    <property type="match status" value="1"/>
</dbReference>
<dbReference type="Proteomes" id="UP000012488">
    <property type="component" value="Chromosome"/>
</dbReference>
<gene>
    <name evidence="10" type="ORF">MMSR116_07615</name>
</gene>
<evidence type="ECO:0000313" key="10">
    <source>
        <dbReference type="EMBL" id="QGY01772.1"/>
    </source>
</evidence>
<dbReference type="InterPro" id="IPR042099">
    <property type="entry name" value="ANL_N_sf"/>
</dbReference>
<dbReference type="Pfam" id="PF13193">
    <property type="entry name" value="AMP-binding_C"/>
    <property type="match status" value="1"/>
</dbReference>
<dbReference type="EMBL" id="CP043538">
    <property type="protein sequence ID" value="QGY01772.1"/>
    <property type="molecule type" value="Genomic_DNA"/>
</dbReference>
<name>A0A6B9FIE1_9HYPH</name>
<dbReference type="InterPro" id="IPR045851">
    <property type="entry name" value="AMP-bd_C_sf"/>
</dbReference>
<dbReference type="InterPro" id="IPR000873">
    <property type="entry name" value="AMP-dep_synth/lig_dom"/>
</dbReference>
<accession>A0A6B9FIE1</accession>
<comment type="catalytic activity">
    <reaction evidence="5">
        <text>3-(methylsulfanyl)propanoate + ATP + CoA = 3-(methylsulfanyl)propanoyl-CoA + AMP + diphosphate</text>
        <dbReference type="Rhea" id="RHEA:43052"/>
        <dbReference type="ChEBI" id="CHEBI:30616"/>
        <dbReference type="ChEBI" id="CHEBI:33019"/>
        <dbReference type="ChEBI" id="CHEBI:49016"/>
        <dbReference type="ChEBI" id="CHEBI:57287"/>
        <dbReference type="ChEBI" id="CHEBI:82815"/>
        <dbReference type="ChEBI" id="CHEBI:456215"/>
        <dbReference type="EC" id="6.2.1.44"/>
    </reaction>
    <physiologicalReaction direction="left-to-right" evidence="5">
        <dbReference type="Rhea" id="RHEA:43053"/>
    </physiologicalReaction>
</comment>
<reference evidence="10 11" key="2">
    <citation type="journal article" date="2013" name="Genome Announc.">
        <title>Draft Genome Sequence of Methylobacterium mesophilicum Strain SR1.6/6, Isolated from Citrus sinensis.</title>
        <authorList>
            <person name="Marinho Almeida D."/>
            <person name="Dini-Andreote F."/>
            <person name="Camargo Neves A.A."/>
            <person name="Juca Ramos R.T."/>
            <person name="Andreote F.D."/>
            <person name="Carneiro A.R."/>
            <person name="Oliveira de Souza Lima A."/>
            <person name="Caracciolo Gomes de Sa P.H."/>
            <person name="Ribeiro Barbosa M.S."/>
            <person name="Araujo W.L."/>
            <person name="Silva A."/>
        </authorList>
    </citation>
    <scope>NUCLEOTIDE SEQUENCE [LARGE SCALE GENOMIC DNA]</scope>
    <source>
        <strain evidence="10 11">SR1.6/6</strain>
    </source>
</reference>
<keyword evidence="4" id="KW-0443">Lipid metabolism</keyword>
<dbReference type="InterPro" id="IPR025110">
    <property type="entry name" value="AMP-bd_C"/>
</dbReference>
<dbReference type="RefSeq" id="WP_010683554.1">
    <property type="nucleotide sequence ID" value="NZ_CP043538.1"/>
</dbReference>
<dbReference type="EC" id="6.2.1.44" evidence="6"/>
<evidence type="ECO:0000256" key="5">
    <source>
        <dbReference type="ARBA" id="ARBA00051915"/>
    </source>
</evidence>
<keyword evidence="3" id="KW-0276">Fatty acid metabolism</keyword>
<dbReference type="PROSITE" id="PS00455">
    <property type="entry name" value="AMP_BINDING"/>
    <property type="match status" value="1"/>
</dbReference>
<evidence type="ECO:0000256" key="1">
    <source>
        <dbReference type="ARBA" id="ARBA00006432"/>
    </source>
</evidence>
<feature type="domain" description="AMP-dependent synthetase/ligase" evidence="8">
    <location>
        <begin position="40"/>
        <end position="412"/>
    </location>
</feature>
<dbReference type="FunFam" id="3.30.300.30:FF:000008">
    <property type="entry name" value="2,3-dihydroxybenzoate-AMP ligase"/>
    <property type="match status" value="1"/>
</dbReference>
<organism evidence="10 11">
    <name type="scientific">Methylobacterium mesophilicum SR1.6/6</name>
    <dbReference type="NCBI Taxonomy" id="908290"/>
    <lineage>
        <taxon>Bacteria</taxon>
        <taxon>Pseudomonadati</taxon>
        <taxon>Pseudomonadota</taxon>
        <taxon>Alphaproteobacteria</taxon>
        <taxon>Hyphomicrobiales</taxon>
        <taxon>Methylobacteriaceae</taxon>
        <taxon>Methylobacterium</taxon>
    </lineage>
</organism>
<dbReference type="PANTHER" id="PTHR43859:SF4">
    <property type="entry name" value="BUTANOATE--COA LIGASE AAE1-RELATED"/>
    <property type="match status" value="1"/>
</dbReference>
<dbReference type="AlphaFoldDB" id="A0A6B9FIE1"/>